<sequence>MFAVGEEVYAKEQDWPARGVVTEVCDDGTVSVEWQTDHLIEEGIDPSELDLWKNETFYQGM</sequence>
<gene>
    <name evidence="1" type="ORF">40AC_75</name>
</gene>
<accession>W8EAM6</accession>
<organism evidence="1 2">
    <name type="scientific">Mycobacterium phage 40AC</name>
    <dbReference type="NCBI Taxonomy" id="1458717"/>
    <lineage>
        <taxon>Viruses</taxon>
        <taxon>Duplodnaviria</taxon>
        <taxon>Heunggongvirae</taxon>
        <taxon>Uroviricota</taxon>
        <taxon>Caudoviricetes</taxon>
        <taxon>Santafevirus</taxon>
        <taxon>Santafevirus sf40AC</taxon>
    </lineage>
</organism>
<protein>
    <submittedName>
        <fullName evidence="1">Uncharacterized protein</fullName>
    </submittedName>
</protein>
<keyword evidence="2" id="KW-1185">Reference proteome</keyword>
<dbReference type="Proteomes" id="UP000201360">
    <property type="component" value="Segment"/>
</dbReference>
<dbReference type="RefSeq" id="YP_009009908.1">
    <property type="nucleotide sequence ID" value="NC_023607.1"/>
</dbReference>
<dbReference type="KEGG" id="vg:18506310"/>
<proteinExistence type="predicted"/>
<name>W8EAM6_9CAUD</name>
<dbReference type="EMBL" id="KJ192196">
    <property type="protein sequence ID" value="AHJ86438.1"/>
    <property type="molecule type" value="Genomic_DNA"/>
</dbReference>
<reference evidence="1 2" key="1">
    <citation type="journal article" date="2014" name="Genome Announc.">
        <title>Complete genome sequences of nine mycobacteriophages.</title>
        <authorList>
            <person name="Franceschelli J.J."/>
            <person name="Suarez C.A."/>
            <person name="Teran L."/>
            <person name="Raya R.R."/>
            <person name="Morbidoni H.R."/>
        </authorList>
    </citation>
    <scope>NUCLEOTIDE SEQUENCE [LARGE SCALE GENOMIC DNA]</scope>
</reference>
<evidence type="ECO:0000313" key="1">
    <source>
        <dbReference type="EMBL" id="AHJ86438.1"/>
    </source>
</evidence>
<evidence type="ECO:0000313" key="2">
    <source>
        <dbReference type="Proteomes" id="UP000201360"/>
    </source>
</evidence>